<name>A0A9X9S3X2_METOG</name>
<dbReference type="RefSeq" id="WP_268186244.1">
    <property type="nucleotide sequence ID" value="NZ_CP113361.1"/>
</dbReference>
<dbReference type="SUPFAM" id="SSF63829">
    <property type="entry name" value="Calcium-dependent phosphotriesterase"/>
    <property type="match status" value="1"/>
</dbReference>
<proteinExistence type="predicted"/>
<evidence type="ECO:0000313" key="2">
    <source>
        <dbReference type="Proteomes" id="UP001163096"/>
    </source>
</evidence>
<dbReference type="AlphaFoldDB" id="A0A9X9S3X2"/>
<reference evidence="1" key="1">
    <citation type="submission" date="2022-11" db="EMBL/GenBank/DDBJ databases">
        <title>Complete genome sequence of Methanogenium organophilum DSM 3596.</title>
        <authorList>
            <person name="Chen S.-C."/>
            <person name="Lai S.-J."/>
            <person name="You Y.-T."/>
        </authorList>
    </citation>
    <scope>NUCLEOTIDE SEQUENCE</scope>
    <source>
        <strain evidence="1">DSM 3596</strain>
    </source>
</reference>
<dbReference type="InterPro" id="IPR015943">
    <property type="entry name" value="WD40/YVTN_repeat-like_dom_sf"/>
</dbReference>
<dbReference type="EMBL" id="CP113361">
    <property type="protein sequence ID" value="WAI01033.1"/>
    <property type="molecule type" value="Genomic_DNA"/>
</dbReference>
<evidence type="ECO:0000313" key="1">
    <source>
        <dbReference type="EMBL" id="WAI01033.1"/>
    </source>
</evidence>
<dbReference type="KEGG" id="mou:OU421_11520"/>
<dbReference type="Proteomes" id="UP001163096">
    <property type="component" value="Chromosome"/>
</dbReference>
<dbReference type="Gene3D" id="2.130.10.10">
    <property type="entry name" value="YVTN repeat-like/Quinoprotein amine dehydrogenase"/>
    <property type="match status" value="2"/>
</dbReference>
<dbReference type="GeneID" id="76835740"/>
<organism evidence="1 2">
    <name type="scientific">Methanogenium organophilum</name>
    <dbReference type="NCBI Taxonomy" id="2199"/>
    <lineage>
        <taxon>Archaea</taxon>
        <taxon>Methanobacteriati</taxon>
        <taxon>Methanobacteriota</taxon>
        <taxon>Stenosarchaea group</taxon>
        <taxon>Methanomicrobia</taxon>
        <taxon>Methanomicrobiales</taxon>
        <taxon>Methanomicrobiaceae</taxon>
        <taxon>Methanogenium</taxon>
    </lineage>
</organism>
<sequence>MLRSVALCIVLLLIIIPASGAIITFIPGSDSISSLDVKDIAESHDGMIAFATANGLSLFDSDWATIQAKPWEYDTGLQDDYIQALEFDNNNNIWLGFAAGLQISNGTIFSRIGTNEFFNTMDIHDILRDEDTIWIANGNSGLSHFTGGRWIWMRPFTENGPGAYYITSMAKDHATGNIILTTRFHGVWKGVSDQEGITFSPIPYNDEEFGTIEAAIDHPFGGVILFNKNHILYYSESSGICLKADTKELGYGVTRINDVALTENGTYVIGTNNGLYGLSNDEITIHIARNIHGITSDEVVKVFPDSKGRWWFITKGETGYYFPEQTPEKIPVTIADDVTPDTPKISGSSVPLRIPVYYSE</sequence>
<keyword evidence="2" id="KW-1185">Reference proteome</keyword>
<gene>
    <name evidence="1" type="ORF">OU421_11520</name>
</gene>
<protein>
    <submittedName>
        <fullName evidence="1">Uncharacterized protein</fullName>
    </submittedName>
</protein>
<accession>A0A9X9S3X2</accession>